<protein>
    <submittedName>
        <fullName evidence="2">Uncharacterized protein</fullName>
    </submittedName>
</protein>
<feature type="non-terminal residue" evidence="2">
    <location>
        <position position="1"/>
    </location>
</feature>
<accession>A0A1B6I8C2</accession>
<organism evidence="2">
    <name type="scientific">Homalodisca liturata</name>
    <dbReference type="NCBI Taxonomy" id="320908"/>
    <lineage>
        <taxon>Eukaryota</taxon>
        <taxon>Metazoa</taxon>
        <taxon>Ecdysozoa</taxon>
        <taxon>Arthropoda</taxon>
        <taxon>Hexapoda</taxon>
        <taxon>Insecta</taxon>
        <taxon>Pterygota</taxon>
        <taxon>Neoptera</taxon>
        <taxon>Paraneoptera</taxon>
        <taxon>Hemiptera</taxon>
        <taxon>Auchenorrhyncha</taxon>
        <taxon>Membracoidea</taxon>
        <taxon>Cicadellidae</taxon>
        <taxon>Cicadellinae</taxon>
        <taxon>Proconiini</taxon>
        <taxon>Homalodisca</taxon>
    </lineage>
</organism>
<feature type="coiled-coil region" evidence="1">
    <location>
        <begin position="43"/>
        <end position="91"/>
    </location>
</feature>
<gene>
    <name evidence="2" type="ORF">g.58597</name>
</gene>
<keyword evidence="1" id="KW-0175">Coiled coil</keyword>
<evidence type="ECO:0000313" key="2">
    <source>
        <dbReference type="EMBL" id="JAS83157.1"/>
    </source>
</evidence>
<reference evidence="2" key="1">
    <citation type="submission" date="2015-11" db="EMBL/GenBank/DDBJ databases">
        <title>De novo transcriptome assembly of four potential Pierce s Disease insect vectors from Arizona vineyards.</title>
        <authorList>
            <person name="Tassone E.E."/>
        </authorList>
    </citation>
    <scope>NUCLEOTIDE SEQUENCE</scope>
</reference>
<dbReference type="EMBL" id="GECU01024549">
    <property type="protein sequence ID" value="JAS83157.1"/>
    <property type="molecule type" value="Transcribed_RNA"/>
</dbReference>
<sequence>SQVRDDREFNLTSVMDAIAAFRKETQEQWSRVQSQLSTVQTDVKEVKAEVSLLKTQLDETTVKTDQMCLVINKLETENKELKVQLAALNLQMCDIQQHTRKNNILITGIPVTPREDCLAILDS</sequence>
<evidence type="ECO:0000256" key="1">
    <source>
        <dbReference type="SAM" id="Coils"/>
    </source>
</evidence>
<dbReference type="AlphaFoldDB" id="A0A1B6I8C2"/>
<name>A0A1B6I8C2_9HEMI</name>
<proteinExistence type="predicted"/>
<feature type="non-terminal residue" evidence="2">
    <location>
        <position position="123"/>
    </location>
</feature>